<gene>
    <name evidence="1" type="ORF">JF922_21615</name>
</gene>
<protein>
    <recommendedName>
        <fullName evidence="3">DUF4286 family protein</fullName>
    </recommendedName>
</protein>
<dbReference type="InterPro" id="IPR011008">
    <property type="entry name" value="Dimeric_a/b-barrel"/>
</dbReference>
<evidence type="ECO:0000313" key="2">
    <source>
        <dbReference type="Proteomes" id="UP000612893"/>
    </source>
</evidence>
<name>A0A934KDT6_9BACT</name>
<organism evidence="1 2">
    <name type="scientific">Candidatus Nephthysia bennettiae</name>
    <dbReference type="NCBI Taxonomy" id="3127016"/>
    <lineage>
        <taxon>Bacteria</taxon>
        <taxon>Bacillati</taxon>
        <taxon>Candidatus Dormiibacterota</taxon>
        <taxon>Candidatus Dormibacteria</taxon>
        <taxon>Candidatus Dormibacterales</taxon>
        <taxon>Candidatus Dormibacteraceae</taxon>
        <taxon>Candidatus Nephthysia</taxon>
    </lineage>
</organism>
<reference evidence="1" key="1">
    <citation type="submission" date="2020-10" db="EMBL/GenBank/DDBJ databases">
        <title>Ca. Dormibacterota MAGs.</title>
        <authorList>
            <person name="Montgomery K."/>
        </authorList>
    </citation>
    <scope>NUCLEOTIDE SEQUENCE [LARGE SCALE GENOMIC DNA]</scope>
    <source>
        <strain evidence="1">SC8812_S17_10</strain>
    </source>
</reference>
<dbReference type="RefSeq" id="WP_338204577.1">
    <property type="nucleotide sequence ID" value="NZ_JAEKNR010000216.1"/>
</dbReference>
<dbReference type="AlphaFoldDB" id="A0A934KDT6"/>
<proteinExistence type="predicted"/>
<dbReference type="EMBL" id="JAEKNR010000216">
    <property type="protein sequence ID" value="MBJ7600653.1"/>
    <property type="molecule type" value="Genomic_DNA"/>
</dbReference>
<dbReference type="Proteomes" id="UP000612893">
    <property type="component" value="Unassembled WGS sequence"/>
</dbReference>
<evidence type="ECO:0000313" key="1">
    <source>
        <dbReference type="EMBL" id="MBJ7600653.1"/>
    </source>
</evidence>
<evidence type="ECO:0008006" key="3">
    <source>
        <dbReference type="Google" id="ProtNLM"/>
    </source>
</evidence>
<sequence>MSVQTPRTLFVVMMDVPAEHEAELDRWYAEEHLPERLACPGFKGATRFRGVDDPPGGHKLSAEPAPRYLAVYDLEGPGVVQTEDYRRLVENPTPWTQRMRQRYQVRIRHTYVELPPA</sequence>
<dbReference type="SUPFAM" id="SSF54909">
    <property type="entry name" value="Dimeric alpha+beta barrel"/>
    <property type="match status" value="1"/>
</dbReference>
<comment type="caution">
    <text evidence="1">The sequence shown here is derived from an EMBL/GenBank/DDBJ whole genome shotgun (WGS) entry which is preliminary data.</text>
</comment>
<accession>A0A934KDT6</accession>
<keyword evidence="2" id="KW-1185">Reference proteome</keyword>